<dbReference type="Proteomes" id="UP001367508">
    <property type="component" value="Unassembled WGS sequence"/>
</dbReference>
<comment type="caution">
    <text evidence="2">The sequence shown here is derived from an EMBL/GenBank/DDBJ whole genome shotgun (WGS) entry which is preliminary data.</text>
</comment>
<evidence type="ECO:0000313" key="3">
    <source>
        <dbReference type="Proteomes" id="UP001367508"/>
    </source>
</evidence>
<keyword evidence="1" id="KW-0812">Transmembrane</keyword>
<keyword evidence="1" id="KW-1133">Transmembrane helix</keyword>
<keyword evidence="1" id="KW-0472">Membrane</keyword>
<evidence type="ECO:0000313" key="2">
    <source>
        <dbReference type="EMBL" id="KAK7362823.1"/>
    </source>
</evidence>
<keyword evidence="3" id="KW-1185">Reference proteome</keyword>
<sequence>MSAASILLFNLLVLWVKVEIIGYIALRGTSDPLLSSSQSLLRLRHQSLCTVLVPCCGHQKEILWCKFSIVVECGVEPIASEVSN</sequence>
<evidence type="ECO:0000256" key="1">
    <source>
        <dbReference type="SAM" id="Phobius"/>
    </source>
</evidence>
<protein>
    <submittedName>
        <fullName evidence="2">Uncharacterized protein</fullName>
    </submittedName>
</protein>
<dbReference type="EMBL" id="JAYMYQ010000001">
    <property type="protein sequence ID" value="KAK7362823.1"/>
    <property type="molecule type" value="Genomic_DNA"/>
</dbReference>
<feature type="transmembrane region" description="Helical" evidence="1">
    <location>
        <begin position="6"/>
        <end position="26"/>
    </location>
</feature>
<dbReference type="AlphaFoldDB" id="A0AAN9RDQ7"/>
<accession>A0AAN9RDQ7</accession>
<reference evidence="2 3" key="1">
    <citation type="submission" date="2024-01" db="EMBL/GenBank/DDBJ databases">
        <title>The genomes of 5 underutilized Papilionoideae crops provide insights into root nodulation and disease resistanc.</title>
        <authorList>
            <person name="Jiang F."/>
        </authorList>
    </citation>
    <scope>NUCLEOTIDE SEQUENCE [LARGE SCALE GENOMIC DNA]</scope>
    <source>
        <strain evidence="2">LVBAO_FW01</strain>
        <tissue evidence="2">Leaves</tissue>
    </source>
</reference>
<gene>
    <name evidence="2" type="ORF">VNO77_04947</name>
</gene>
<name>A0AAN9RDQ7_CANGL</name>
<proteinExistence type="predicted"/>
<organism evidence="2 3">
    <name type="scientific">Canavalia gladiata</name>
    <name type="common">Sword bean</name>
    <name type="synonym">Dolichos gladiatus</name>
    <dbReference type="NCBI Taxonomy" id="3824"/>
    <lineage>
        <taxon>Eukaryota</taxon>
        <taxon>Viridiplantae</taxon>
        <taxon>Streptophyta</taxon>
        <taxon>Embryophyta</taxon>
        <taxon>Tracheophyta</taxon>
        <taxon>Spermatophyta</taxon>
        <taxon>Magnoliopsida</taxon>
        <taxon>eudicotyledons</taxon>
        <taxon>Gunneridae</taxon>
        <taxon>Pentapetalae</taxon>
        <taxon>rosids</taxon>
        <taxon>fabids</taxon>
        <taxon>Fabales</taxon>
        <taxon>Fabaceae</taxon>
        <taxon>Papilionoideae</taxon>
        <taxon>50 kb inversion clade</taxon>
        <taxon>NPAAA clade</taxon>
        <taxon>indigoferoid/millettioid clade</taxon>
        <taxon>Phaseoleae</taxon>
        <taxon>Canavalia</taxon>
    </lineage>
</organism>